<proteinExistence type="predicted"/>
<organism evidence="1 2">
    <name type="scientific">Populus trichocarpa</name>
    <name type="common">Western balsam poplar</name>
    <name type="synonym">Populus balsamifera subsp. trichocarpa</name>
    <dbReference type="NCBI Taxonomy" id="3694"/>
    <lineage>
        <taxon>Eukaryota</taxon>
        <taxon>Viridiplantae</taxon>
        <taxon>Streptophyta</taxon>
        <taxon>Embryophyta</taxon>
        <taxon>Tracheophyta</taxon>
        <taxon>Spermatophyta</taxon>
        <taxon>Magnoliopsida</taxon>
        <taxon>eudicotyledons</taxon>
        <taxon>Gunneridae</taxon>
        <taxon>Pentapetalae</taxon>
        <taxon>rosids</taxon>
        <taxon>fabids</taxon>
        <taxon>Malpighiales</taxon>
        <taxon>Salicaceae</taxon>
        <taxon>Saliceae</taxon>
        <taxon>Populus</taxon>
    </lineage>
</organism>
<keyword evidence="2" id="KW-1185">Reference proteome</keyword>
<evidence type="ECO:0000313" key="2">
    <source>
        <dbReference type="Proteomes" id="UP000006729"/>
    </source>
</evidence>
<protein>
    <submittedName>
        <fullName evidence="1">Uncharacterized protein</fullName>
    </submittedName>
</protein>
<gene>
    <name evidence="1" type="ORF">POPTR_002G095000</name>
</gene>
<reference evidence="1 2" key="1">
    <citation type="journal article" date="2006" name="Science">
        <title>The genome of black cottonwood, Populus trichocarpa (Torr. &amp; Gray).</title>
        <authorList>
            <person name="Tuskan G.A."/>
            <person name="Difazio S."/>
            <person name="Jansson S."/>
            <person name="Bohlmann J."/>
            <person name="Grigoriev I."/>
            <person name="Hellsten U."/>
            <person name="Putnam N."/>
            <person name="Ralph S."/>
            <person name="Rombauts S."/>
            <person name="Salamov A."/>
            <person name="Schein J."/>
            <person name="Sterck L."/>
            <person name="Aerts A."/>
            <person name="Bhalerao R.R."/>
            <person name="Bhalerao R.P."/>
            <person name="Blaudez D."/>
            <person name="Boerjan W."/>
            <person name="Brun A."/>
            <person name="Brunner A."/>
            <person name="Busov V."/>
            <person name="Campbell M."/>
            <person name="Carlson J."/>
            <person name="Chalot M."/>
            <person name="Chapman J."/>
            <person name="Chen G.L."/>
            <person name="Cooper D."/>
            <person name="Coutinho P.M."/>
            <person name="Couturier J."/>
            <person name="Covert S."/>
            <person name="Cronk Q."/>
            <person name="Cunningham R."/>
            <person name="Davis J."/>
            <person name="Degroeve S."/>
            <person name="Dejardin A."/>
            <person name="Depamphilis C."/>
            <person name="Detter J."/>
            <person name="Dirks B."/>
            <person name="Dubchak I."/>
            <person name="Duplessis S."/>
            <person name="Ehlting J."/>
            <person name="Ellis B."/>
            <person name="Gendler K."/>
            <person name="Goodstein D."/>
            <person name="Gribskov M."/>
            <person name="Grimwood J."/>
            <person name="Groover A."/>
            <person name="Gunter L."/>
            <person name="Hamberger B."/>
            <person name="Heinze B."/>
            <person name="Helariutta Y."/>
            <person name="Henrissat B."/>
            <person name="Holligan D."/>
            <person name="Holt R."/>
            <person name="Huang W."/>
            <person name="Islam-Faridi N."/>
            <person name="Jones S."/>
            <person name="Jones-Rhoades M."/>
            <person name="Jorgensen R."/>
            <person name="Joshi C."/>
            <person name="Kangasjarvi J."/>
            <person name="Karlsson J."/>
            <person name="Kelleher C."/>
            <person name="Kirkpatrick R."/>
            <person name="Kirst M."/>
            <person name="Kohler A."/>
            <person name="Kalluri U."/>
            <person name="Larimer F."/>
            <person name="Leebens-Mack J."/>
            <person name="Leple J.C."/>
            <person name="Locascio P."/>
            <person name="Lou Y."/>
            <person name="Lucas S."/>
            <person name="Martin F."/>
            <person name="Montanini B."/>
            <person name="Napoli C."/>
            <person name="Nelson D.R."/>
            <person name="Nelson C."/>
            <person name="Nieminen K."/>
            <person name="Nilsson O."/>
            <person name="Pereda V."/>
            <person name="Peter G."/>
            <person name="Philippe R."/>
            <person name="Pilate G."/>
            <person name="Poliakov A."/>
            <person name="Razumovskaya J."/>
            <person name="Richardson P."/>
            <person name="Rinaldi C."/>
            <person name="Ritland K."/>
            <person name="Rouze P."/>
            <person name="Ryaboy D."/>
            <person name="Schmutz J."/>
            <person name="Schrader J."/>
            <person name="Segerman B."/>
            <person name="Shin H."/>
            <person name="Siddiqui A."/>
            <person name="Sterky F."/>
            <person name="Terry A."/>
            <person name="Tsai C.J."/>
            <person name="Uberbacher E."/>
            <person name="Unneberg P."/>
            <person name="Vahala J."/>
            <person name="Wall K."/>
            <person name="Wessler S."/>
            <person name="Yang G."/>
            <person name="Yin T."/>
            <person name="Douglas C."/>
            <person name="Marra M."/>
            <person name="Sandberg G."/>
            <person name="Van de Peer Y."/>
            <person name="Rokhsar D."/>
        </authorList>
    </citation>
    <scope>NUCLEOTIDE SEQUENCE [LARGE SCALE GENOMIC DNA]</scope>
    <source>
        <strain evidence="2">cv. Nisqually</strain>
    </source>
</reference>
<dbReference type="Proteomes" id="UP000006729">
    <property type="component" value="Chromosome 2"/>
</dbReference>
<evidence type="ECO:0000313" key="1">
    <source>
        <dbReference type="EMBL" id="PNT48780.1"/>
    </source>
</evidence>
<name>A0A2K2BGB0_POPTR</name>
<sequence length="142" mass="15805">MMAGAEVICARTILPGFGSRAERKSPIFLPTKLPKKPAMTSKAMTKEFSHERNHKRAHPLQTLIMPAISNATLLPGIPMNVAGAINTEQNPPIMEPKLDVSRSHPKPYHDCYHQLNQQRGTGLQVQQYRGQGHSKLKIRPPV</sequence>
<dbReference type="AlphaFoldDB" id="A0A2K2BGB0"/>
<dbReference type="InParanoid" id="A0A2K2BGB0"/>
<accession>A0A2K2BGB0</accession>
<dbReference type="EMBL" id="CM009291">
    <property type="protein sequence ID" value="PNT48780.1"/>
    <property type="molecule type" value="Genomic_DNA"/>
</dbReference>